<feature type="region of interest" description="Disordered" evidence="1">
    <location>
        <begin position="480"/>
        <end position="568"/>
    </location>
</feature>
<feature type="region of interest" description="Disordered" evidence="1">
    <location>
        <begin position="72"/>
        <end position="101"/>
    </location>
</feature>
<feature type="compositionally biased region" description="Basic and acidic residues" evidence="1">
    <location>
        <begin position="480"/>
        <end position="490"/>
    </location>
</feature>
<keyword evidence="3" id="KW-1185">Reference proteome</keyword>
<evidence type="ECO:0000256" key="1">
    <source>
        <dbReference type="SAM" id="MobiDB-lite"/>
    </source>
</evidence>
<proteinExistence type="predicted"/>
<accession>A0A0B7FAB5</accession>
<name>A0A0B7FAB5_THACB</name>
<feature type="compositionally biased region" description="Basic and acidic residues" evidence="1">
    <location>
        <begin position="85"/>
        <end position="101"/>
    </location>
</feature>
<feature type="compositionally biased region" description="Polar residues" evidence="1">
    <location>
        <begin position="522"/>
        <end position="535"/>
    </location>
</feature>
<dbReference type="AlphaFoldDB" id="A0A0B7FAB5"/>
<dbReference type="Proteomes" id="UP000059188">
    <property type="component" value="Unassembled WGS sequence"/>
</dbReference>
<dbReference type="Pfam" id="PF14223">
    <property type="entry name" value="Retrotran_gag_2"/>
    <property type="match status" value="1"/>
</dbReference>
<evidence type="ECO:0000313" key="3">
    <source>
        <dbReference type="Proteomes" id="UP000059188"/>
    </source>
</evidence>
<reference evidence="2 3" key="1">
    <citation type="submission" date="2014-11" db="EMBL/GenBank/DDBJ databases">
        <authorList>
            <person name="Wibberg Daniel"/>
        </authorList>
    </citation>
    <scope>NUCLEOTIDE SEQUENCE [LARGE SCALE GENOMIC DNA]</scope>
    <source>
        <strain evidence="2">Rhizoctonia solani AG1-IB 7/3/14</strain>
    </source>
</reference>
<protein>
    <submittedName>
        <fullName evidence="2">Uncharacterized protein</fullName>
    </submittedName>
</protein>
<feature type="region of interest" description="Disordered" evidence="1">
    <location>
        <begin position="1"/>
        <end position="28"/>
    </location>
</feature>
<dbReference type="OrthoDB" id="2783063at2759"/>
<organism evidence="2 3">
    <name type="scientific">Thanatephorus cucumeris (strain AG1-IB / isolate 7/3/14)</name>
    <name type="common">Lettuce bottom rot fungus</name>
    <name type="synonym">Rhizoctonia solani</name>
    <dbReference type="NCBI Taxonomy" id="1108050"/>
    <lineage>
        <taxon>Eukaryota</taxon>
        <taxon>Fungi</taxon>
        <taxon>Dikarya</taxon>
        <taxon>Basidiomycota</taxon>
        <taxon>Agaricomycotina</taxon>
        <taxon>Agaricomycetes</taxon>
        <taxon>Cantharellales</taxon>
        <taxon>Ceratobasidiaceae</taxon>
        <taxon>Rhizoctonia</taxon>
        <taxon>Rhizoctonia solani AG-1</taxon>
    </lineage>
</organism>
<gene>
    <name evidence="2" type="ORF">RSOLAG1IB_06656</name>
</gene>
<dbReference type="STRING" id="1108050.A0A0B7FAB5"/>
<evidence type="ECO:0000313" key="2">
    <source>
        <dbReference type="EMBL" id="CEL53874.1"/>
    </source>
</evidence>
<dbReference type="EMBL" id="LN679113">
    <property type="protein sequence ID" value="CEL53874.1"/>
    <property type="molecule type" value="Genomic_DNA"/>
</dbReference>
<sequence length="568" mass="62790">MLVTHSCIVDPNPSPGSLEDTPLATPDSPRFPSLGSAVELAVSDAFTHTHAQPTIPRTSLFAPVPKPLPLRPSFGVDLTSPTRRRASDGRLREPSSNGEERTRALGTVRKMLEELRISPDCQSMASGPIQNGWTPIDRYIPPWKLGRPRESAFSPEGSTLDSSATKQVPKVNLNDETLDEDEQLVILKDFDKEECKTSVWDSIHEAVRVVEKLEGPNWPSWSFWIQRKVFAANKTVWGHIDGSCPRESSDEWNADEVAIYCALLSSLNSSVVSDQVRTCTTAKEVWDHLELLYKEKPTPESRAVDLIREMARISYFQGDDIQQYLHRFEKIVDELKEGPYPIPLELTKQFVLDSLPGVLLKHTASLRAKEHTSMQDLCRDVAILKKQVIGEGNPLGALKRDVGTYLPSDLRHYKYTGNGDLPDGTLYLRSKKTCGACLSFGHKAYAPDCPQTEARLGLWGSQKDAQKPWDWRSTHRHYSELKGKDSRRSLGVDGGRVSHPTTPGSGWGSKRMRTASGGPNPMRTTSAGGISSRSGDVSPILRAPPEGSGIMSSKSGNGPSAFVLDSWR</sequence>